<dbReference type="EMBL" id="CP027845">
    <property type="protein sequence ID" value="AVP87351.1"/>
    <property type="molecule type" value="Genomic_DNA"/>
</dbReference>
<dbReference type="PANTHER" id="PTHR32385">
    <property type="entry name" value="MANNOSYL PHOSPHORYLINOSITOL CERAMIDE SYNTHASE"/>
    <property type="match status" value="1"/>
</dbReference>
<dbReference type="GO" id="GO:0051999">
    <property type="term" value="P:mannosyl-inositol phosphorylceramide biosynthetic process"/>
    <property type="evidence" value="ECO:0007669"/>
    <property type="project" value="TreeGrafter"/>
</dbReference>
<dbReference type="InterPro" id="IPR051706">
    <property type="entry name" value="Glycosyltransferase_domain"/>
</dbReference>
<dbReference type="InterPro" id="IPR007577">
    <property type="entry name" value="GlycoTrfase_DXD_sugar-bd_CS"/>
</dbReference>
<evidence type="ECO:0000313" key="3">
    <source>
        <dbReference type="Proteomes" id="UP000241762"/>
    </source>
</evidence>
<dbReference type="Proteomes" id="UP000241762">
    <property type="component" value="Chromosome"/>
</dbReference>
<dbReference type="KEGG" id="ptc:phytr_4000"/>
<reference evidence="2 3" key="1">
    <citation type="submission" date="2018-03" db="EMBL/GenBank/DDBJ databases">
        <title>A gene transfer event suggests a long-term partnership between eustigmatophyte algae and a novel lineage of endosymbiotic bacteria.</title>
        <authorList>
            <person name="Yurchenko T."/>
            <person name="Sevcikova T."/>
            <person name="Pribyl P."/>
            <person name="El Karkouri K."/>
            <person name="Klimes V."/>
            <person name="Amaral R."/>
            <person name="Zbrankova V."/>
            <person name="Kim E."/>
            <person name="Raoult D."/>
            <person name="Santos L.M.A."/>
            <person name="Elias M."/>
        </authorList>
    </citation>
    <scope>NUCLEOTIDE SEQUENCE [LARGE SCALE GENOMIC DNA]</scope>
    <source>
        <strain evidence="2">CCALA 838</strain>
    </source>
</reference>
<protein>
    <submittedName>
        <fullName evidence="2">Uncharacterized protein</fullName>
    </submittedName>
</protein>
<evidence type="ECO:0000256" key="1">
    <source>
        <dbReference type="ARBA" id="ARBA00022679"/>
    </source>
</evidence>
<keyword evidence="3" id="KW-1185">Reference proteome</keyword>
<dbReference type="Pfam" id="PF04488">
    <property type="entry name" value="Gly_transf_sug"/>
    <property type="match status" value="1"/>
</dbReference>
<proteinExistence type="predicted"/>
<dbReference type="GO" id="GO:0016020">
    <property type="term" value="C:membrane"/>
    <property type="evidence" value="ECO:0007669"/>
    <property type="project" value="GOC"/>
</dbReference>
<dbReference type="PANTHER" id="PTHR32385:SF15">
    <property type="entry name" value="INOSITOL PHOSPHOCERAMIDE MANNOSYLTRANSFERASE 1"/>
    <property type="match status" value="1"/>
</dbReference>
<dbReference type="Gene3D" id="3.90.550.20">
    <property type="match status" value="1"/>
</dbReference>
<organism evidence="2 3">
    <name type="scientific">Candidatus Phycorickettsia trachydisci</name>
    <dbReference type="NCBI Taxonomy" id="2115978"/>
    <lineage>
        <taxon>Bacteria</taxon>
        <taxon>Pseudomonadati</taxon>
        <taxon>Pseudomonadota</taxon>
        <taxon>Alphaproteobacteria</taxon>
        <taxon>Rickettsiales</taxon>
        <taxon>Rickettsiaceae</taxon>
        <taxon>Candidatus Phycorickettsia</taxon>
    </lineage>
</organism>
<dbReference type="SUPFAM" id="SSF53448">
    <property type="entry name" value="Nucleotide-diphospho-sugar transferases"/>
    <property type="match status" value="2"/>
</dbReference>
<accession>A0A2P1P7V6</accession>
<keyword evidence="1" id="KW-0808">Transferase</keyword>
<dbReference type="GO" id="GO:0000030">
    <property type="term" value="F:mannosyltransferase activity"/>
    <property type="evidence" value="ECO:0007669"/>
    <property type="project" value="TreeGrafter"/>
</dbReference>
<name>A0A2P1P7V6_9RICK</name>
<dbReference type="InterPro" id="IPR029044">
    <property type="entry name" value="Nucleotide-diphossugar_trans"/>
</dbReference>
<gene>
    <name evidence="2" type="ORF">phytr_4000</name>
</gene>
<evidence type="ECO:0000313" key="2">
    <source>
        <dbReference type="EMBL" id="AVP87351.1"/>
    </source>
</evidence>
<sequence>MNLKGIKKVLILFFLRLGFMRYILSLLLFLSTSIVQGHNILDVDFIQSMTDGNDTAKDIVMYNFKNIKTFKEHYEAKKPSKMQYQETPLIPKVMHQIWVGTSDIPTLYQNYINECKKLHPDWEFKIWRDEEINALDLDYRDLYEKARSYAGKADIARYEILYKFGGVYRDMDVKCLRSINDLNHLYEFYVPIDMPITKWVKWVGRIPLNNGIIGSKPKHTILKRTLDLIRSNFDKNWQDFDQNKGAYSIHDMTIKSSMIPLTDAFTQKATIEDKNVALPSTYFFSLTNYRNRPISLVKKVVHKIVGKSSVTAFHFVRPESLMTHNNIGIKKYEISYCSFDKGNHQNSTKIKRILQSFKPRQARIMQTFRDSYKRNNTKTILYNKTDRMPKVIHFIVFDDKELATLEKQIFLWKMINGDFEIEIWDKSKITEIFRDIDFSLLPKLSEDLRFYTALRILEKYGGTYAFFKAVPHQPIFELNNRYAFYAGLMPLVRSNSQIAFSTKLIGAKPMHRIISRALKEINPYNVNSLKDLNKVLVQEAYKNIELSGPNVILPTVYFEPLSRLKNEPVLDKILRFITRKPKAFSVLTEFTVVE</sequence>
<dbReference type="AlphaFoldDB" id="A0A2P1P7V6"/>